<comment type="pathway">
    <text evidence="5">Amino-acid biosynthesis; L-leucine biosynthesis; L-leucine from 3-methyl-2-oxobutanoate: step 4/4.</text>
</comment>
<evidence type="ECO:0000256" key="2">
    <source>
        <dbReference type="ARBA" id="ARBA00003109"/>
    </source>
</evidence>
<evidence type="ECO:0000256" key="7">
    <source>
        <dbReference type="ARBA" id="ARBA00013053"/>
    </source>
</evidence>
<keyword evidence="9" id="KW-0028">Amino-acid biosynthesis</keyword>
<dbReference type="Gene3D" id="3.30.470.10">
    <property type="match status" value="1"/>
</dbReference>
<dbReference type="CDD" id="cd01557">
    <property type="entry name" value="BCAT_beta_family"/>
    <property type="match status" value="1"/>
</dbReference>
<dbReference type="InterPro" id="IPR036038">
    <property type="entry name" value="Aminotransferase-like"/>
</dbReference>
<dbReference type="InterPro" id="IPR043132">
    <property type="entry name" value="BCAT-like_C"/>
</dbReference>
<evidence type="ECO:0000256" key="4">
    <source>
        <dbReference type="ARBA" id="ARBA00004931"/>
    </source>
</evidence>
<evidence type="ECO:0000256" key="14">
    <source>
        <dbReference type="ARBA" id="ARBA00048798"/>
    </source>
</evidence>
<dbReference type="Pfam" id="PF01063">
    <property type="entry name" value="Aminotran_4"/>
    <property type="match status" value="1"/>
</dbReference>
<sequence length="350" mass="39145">MQTLDLPQTSRAQQFDFNNFSFGETPTDHLFLAEYKGGNWSSLGVQPFQNLTLSPFALCFHYGQTVFEGMKAFRLADGSISIFRPDKHYDRLSKSLDRMSMPVLPRPLFLEGLTDVILQGQAWLPTDRTDIALYIRPFVIATEARLGVKVSSEYLFAVACTPIGEYYDKPLRVKVETQYARAAEGGAGYAKFGGNYGGAFYPTQKAVEAGFDQVIWTDAKTHECLEEAGTMNIMMYVHGTLVTPPVSSSILDGITRNSIIQIAKDLNIPFEERAISCKELQGNFKNGDRVELFGVGTAAIVSPIACVQIDDTDYFPFTETDAVMFTLKNELEAIRRGKKKDKHNWNYLIS</sequence>
<dbReference type="PANTHER" id="PTHR11825">
    <property type="entry name" value="SUBGROUP IIII AMINOTRANSFERASE"/>
    <property type="match status" value="1"/>
</dbReference>
<evidence type="ECO:0000313" key="17">
    <source>
        <dbReference type="EMBL" id="MPR37275.1"/>
    </source>
</evidence>
<dbReference type="PANTHER" id="PTHR11825:SF44">
    <property type="entry name" value="BRANCHED-CHAIN-AMINO-ACID AMINOTRANSFERASE"/>
    <property type="match status" value="1"/>
</dbReference>
<dbReference type="AlphaFoldDB" id="A0A7C9BP51"/>
<protein>
    <recommendedName>
        <fullName evidence="7">branched-chain-amino-acid transaminase</fullName>
        <ecNumber evidence="7">2.6.1.42</ecNumber>
    </recommendedName>
</protein>
<keyword evidence="11" id="KW-0663">Pyridoxal phosphate</keyword>
<evidence type="ECO:0000256" key="5">
    <source>
        <dbReference type="ARBA" id="ARBA00005072"/>
    </source>
</evidence>
<dbReference type="PIRSF" id="PIRSF006468">
    <property type="entry name" value="BCAT1"/>
    <property type="match status" value="1"/>
</dbReference>
<comment type="function">
    <text evidence="2">Acts on leucine, isoleucine and valine.</text>
</comment>
<dbReference type="Proteomes" id="UP000479293">
    <property type="component" value="Unassembled WGS sequence"/>
</dbReference>
<dbReference type="GO" id="GO:0009099">
    <property type="term" value="P:L-valine biosynthetic process"/>
    <property type="evidence" value="ECO:0007669"/>
    <property type="project" value="UniProtKB-UniPathway"/>
</dbReference>
<comment type="catalytic activity">
    <reaction evidence="15">
        <text>L-leucine + 2-oxoglutarate = 4-methyl-2-oxopentanoate + L-glutamate</text>
        <dbReference type="Rhea" id="RHEA:18321"/>
        <dbReference type="ChEBI" id="CHEBI:16810"/>
        <dbReference type="ChEBI" id="CHEBI:17865"/>
        <dbReference type="ChEBI" id="CHEBI:29985"/>
        <dbReference type="ChEBI" id="CHEBI:57427"/>
        <dbReference type="EC" id="2.6.1.42"/>
    </reaction>
</comment>
<evidence type="ECO:0000256" key="13">
    <source>
        <dbReference type="ARBA" id="ARBA00048212"/>
    </source>
</evidence>
<keyword evidence="12" id="KW-0100">Branched-chain amino acid biosynthesis</keyword>
<dbReference type="NCBIfam" id="TIGR01123">
    <property type="entry name" value="ilvE_II"/>
    <property type="match status" value="1"/>
</dbReference>
<dbReference type="GO" id="GO:0009097">
    <property type="term" value="P:isoleucine biosynthetic process"/>
    <property type="evidence" value="ECO:0007669"/>
    <property type="project" value="UniProtKB-UniPathway"/>
</dbReference>
<dbReference type="GO" id="GO:0009098">
    <property type="term" value="P:L-leucine biosynthetic process"/>
    <property type="evidence" value="ECO:0007669"/>
    <property type="project" value="UniProtKB-UniPathway"/>
</dbReference>
<feature type="modified residue" description="N6-(pyridoxal phosphate)lysine" evidence="16">
    <location>
        <position position="191"/>
    </location>
</feature>
<dbReference type="EC" id="2.6.1.42" evidence="7"/>
<comment type="catalytic activity">
    <reaction evidence="14">
        <text>L-isoleucine + 2-oxoglutarate = (S)-3-methyl-2-oxopentanoate + L-glutamate</text>
        <dbReference type="Rhea" id="RHEA:24801"/>
        <dbReference type="ChEBI" id="CHEBI:16810"/>
        <dbReference type="ChEBI" id="CHEBI:29985"/>
        <dbReference type="ChEBI" id="CHEBI:35146"/>
        <dbReference type="ChEBI" id="CHEBI:58045"/>
        <dbReference type="EC" id="2.6.1.42"/>
    </reaction>
</comment>
<evidence type="ECO:0000256" key="3">
    <source>
        <dbReference type="ARBA" id="ARBA00004824"/>
    </source>
</evidence>
<dbReference type="UniPathway" id="UPA00048">
    <property type="reaction ID" value="UER00073"/>
</dbReference>
<proteinExistence type="inferred from homology"/>
<gene>
    <name evidence="17" type="ORF">GBK04_29080</name>
</gene>
<dbReference type="SUPFAM" id="SSF56752">
    <property type="entry name" value="D-aminoacid aminotransferase-like PLP-dependent enzymes"/>
    <property type="match status" value="1"/>
</dbReference>
<name>A0A7C9BP51_9BACT</name>
<dbReference type="InterPro" id="IPR005786">
    <property type="entry name" value="B_amino_transII"/>
</dbReference>
<evidence type="ECO:0000256" key="12">
    <source>
        <dbReference type="ARBA" id="ARBA00023304"/>
    </source>
</evidence>
<evidence type="ECO:0000256" key="1">
    <source>
        <dbReference type="ARBA" id="ARBA00001933"/>
    </source>
</evidence>
<comment type="pathway">
    <text evidence="3">Amino-acid biosynthesis; L-isoleucine biosynthesis; L-isoleucine from 2-oxobutanoate: step 4/4.</text>
</comment>
<comment type="cofactor">
    <cofactor evidence="1">
        <name>pyridoxal 5'-phosphate</name>
        <dbReference type="ChEBI" id="CHEBI:597326"/>
    </cofactor>
</comment>
<evidence type="ECO:0000256" key="6">
    <source>
        <dbReference type="ARBA" id="ARBA00009320"/>
    </source>
</evidence>
<dbReference type="GO" id="GO:0004084">
    <property type="term" value="F:branched-chain-amino-acid transaminase activity"/>
    <property type="evidence" value="ECO:0007669"/>
    <property type="project" value="UniProtKB-EC"/>
</dbReference>
<evidence type="ECO:0000256" key="8">
    <source>
        <dbReference type="ARBA" id="ARBA00022576"/>
    </source>
</evidence>
<organism evidence="17 18">
    <name type="scientific">Salmonirosea aquatica</name>
    <dbReference type="NCBI Taxonomy" id="2654236"/>
    <lineage>
        <taxon>Bacteria</taxon>
        <taxon>Pseudomonadati</taxon>
        <taxon>Bacteroidota</taxon>
        <taxon>Cytophagia</taxon>
        <taxon>Cytophagales</taxon>
        <taxon>Spirosomataceae</taxon>
        <taxon>Salmonirosea</taxon>
    </lineage>
</organism>
<dbReference type="EMBL" id="WHLY01000004">
    <property type="protein sequence ID" value="MPR37275.1"/>
    <property type="molecule type" value="Genomic_DNA"/>
</dbReference>
<comment type="pathway">
    <text evidence="4">Amino-acid biosynthesis; L-valine biosynthesis; L-valine from pyruvate: step 4/4.</text>
</comment>
<keyword evidence="8 17" id="KW-0032">Aminotransferase</keyword>
<evidence type="ECO:0000256" key="16">
    <source>
        <dbReference type="PIRSR" id="PIRSR006468-1"/>
    </source>
</evidence>
<dbReference type="InterPro" id="IPR033939">
    <property type="entry name" value="BCAT_family"/>
</dbReference>
<dbReference type="UniPathway" id="UPA00047">
    <property type="reaction ID" value="UER00058"/>
</dbReference>
<dbReference type="RefSeq" id="WP_152766642.1">
    <property type="nucleotide sequence ID" value="NZ_WHLY01000004.1"/>
</dbReference>
<comment type="catalytic activity">
    <reaction evidence="13">
        <text>L-valine + 2-oxoglutarate = 3-methyl-2-oxobutanoate + L-glutamate</text>
        <dbReference type="Rhea" id="RHEA:24813"/>
        <dbReference type="ChEBI" id="CHEBI:11851"/>
        <dbReference type="ChEBI" id="CHEBI:16810"/>
        <dbReference type="ChEBI" id="CHEBI:29985"/>
        <dbReference type="ChEBI" id="CHEBI:57762"/>
        <dbReference type="EC" id="2.6.1.42"/>
    </reaction>
</comment>
<accession>A0A7C9BP51</accession>
<evidence type="ECO:0000256" key="10">
    <source>
        <dbReference type="ARBA" id="ARBA00022679"/>
    </source>
</evidence>
<dbReference type="Gene3D" id="3.20.10.10">
    <property type="entry name" value="D-amino Acid Aminotransferase, subunit A, domain 2"/>
    <property type="match status" value="1"/>
</dbReference>
<reference evidence="17 18" key="1">
    <citation type="submission" date="2019-10" db="EMBL/GenBank/DDBJ databases">
        <title>Draft Genome Sequence of Cytophagaceae sp. SJW1-29.</title>
        <authorList>
            <person name="Choi A."/>
        </authorList>
    </citation>
    <scope>NUCLEOTIDE SEQUENCE [LARGE SCALE GENOMIC DNA]</scope>
    <source>
        <strain evidence="17 18">SJW1-29</strain>
    </source>
</reference>
<dbReference type="InterPro" id="IPR043131">
    <property type="entry name" value="BCAT-like_N"/>
</dbReference>
<keyword evidence="10 17" id="KW-0808">Transferase</keyword>
<keyword evidence="18" id="KW-1185">Reference proteome</keyword>
<dbReference type="NCBIfam" id="NF009897">
    <property type="entry name" value="PRK13357.1"/>
    <property type="match status" value="1"/>
</dbReference>
<evidence type="ECO:0000256" key="9">
    <source>
        <dbReference type="ARBA" id="ARBA00022605"/>
    </source>
</evidence>
<evidence type="ECO:0000313" key="18">
    <source>
        <dbReference type="Proteomes" id="UP000479293"/>
    </source>
</evidence>
<evidence type="ECO:0000256" key="15">
    <source>
        <dbReference type="ARBA" id="ARBA00049229"/>
    </source>
</evidence>
<dbReference type="UniPathway" id="UPA00049">
    <property type="reaction ID" value="UER00062"/>
</dbReference>
<dbReference type="InterPro" id="IPR001544">
    <property type="entry name" value="Aminotrans_IV"/>
</dbReference>
<comment type="similarity">
    <text evidence="6">Belongs to the class-IV pyridoxal-phosphate-dependent aminotransferase family.</text>
</comment>
<evidence type="ECO:0000256" key="11">
    <source>
        <dbReference type="ARBA" id="ARBA00022898"/>
    </source>
</evidence>
<comment type="caution">
    <text evidence="17">The sequence shown here is derived from an EMBL/GenBank/DDBJ whole genome shotgun (WGS) entry which is preliminary data.</text>
</comment>